<dbReference type="GO" id="GO:0008270">
    <property type="term" value="F:zinc ion binding"/>
    <property type="evidence" value="ECO:0007669"/>
    <property type="project" value="UniProtKB-KW"/>
</dbReference>
<feature type="region of interest" description="Disordered" evidence="6">
    <location>
        <begin position="244"/>
        <end position="294"/>
    </location>
</feature>
<accession>A0AA35RQL2</accession>
<evidence type="ECO:0000259" key="7">
    <source>
        <dbReference type="PROSITE" id="PS50950"/>
    </source>
</evidence>
<sequence length="541" mass="58315">MLRSAPEKQTELPTRHHQECNERVGLEAMPSNCVICGNSAMKDPGVSFHRLPSSVERKRQWLAAFDVTEEEWCAHWRVCSRHFPDGNPKAAPHSYQEDQFATMWSLRKRAKLDGSRAVVSPARQGKRSNHLNSILALRVTHGAISHPLPVINTTAGVARVTTSSGSTEERKPLHARAPPVLLPVASLSTNHHLVGGPITVITRDPLHQYGRVVPVSAHHHHHHNHGGTPGGIHVHELVVMPEVGPSTDEASSDSSRTDESPMTGASDLTGKGLSEPNTHNHKRGSHNDGMDHGLVDHQELRGENSVYHGTDSGASPSHAGSSETPLLRVNNVISSSSHALTMSRVDRTVQMTCHAVSITDHANVPAVTRGEHANRPPGAIAGGSGGGEGHDVSVVVQSALLAHMAALENDNQQLRQKVSSSPSTVPPLLGVHVTDSTTGRPAEGLSVEVGMWQSSSGDWMTLGSGVTGGDGECSPLLSQPQLSPGLYRLHFDTQSYFTFQGHSQPHYPYVEVVFRIYRATPCHRVSLQLSPFSYATSSHTH</sequence>
<evidence type="ECO:0000256" key="2">
    <source>
        <dbReference type="ARBA" id="ARBA00022771"/>
    </source>
</evidence>
<dbReference type="PRINTS" id="PR00189">
    <property type="entry name" value="TRNSTHYRETIN"/>
</dbReference>
<dbReference type="AlphaFoldDB" id="A0AA35RQL2"/>
<evidence type="ECO:0000256" key="1">
    <source>
        <dbReference type="ARBA" id="ARBA00022723"/>
    </source>
</evidence>
<organism evidence="8 9">
    <name type="scientific">Geodia barretti</name>
    <name type="common">Barrett's horny sponge</name>
    <dbReference type="NCBI Taxonomy" id="519541"/>
    <lineage>
        <taxon>Eukaryota</taxon>
        <taxon>Metazoa</taxon>
        <taxon>Porifera</taxon>
        <taxon>Demospongiae</taxon>
        <taxon>Heteroscleromorpha</taxon>
        <taxon>Tetractinellida</taxon>
        <taxon>Astrophorina</taxon>
        <taxon>Geodiidae</taxon>
        <taxon>Geodia</taxon>
    </lineage>
</organism>
<dbReference type="Gene3D" id="6.20.210.20">
    <property type="entry name" value="THAP domain"/>
    <property type="match status" value="1"/>
</dbReference>
<dbReference type="SUPFAM" id="SSF49472">
    <property type="entry name" value="Transthyretin (synonym: prealbumin)"/>
    <property type="match status" value="1"/>
</dbReference>
<feature type="compositionally biased region" description="Low complexity" evidence="6">
    <location>
        <begin position="418"/>
        <end position="427"/>
    </location>
</feature>
<keyword evidence="4 5" id="KW-0238">DNA-binding</keyword>
<feature type="domain" description="THAP-type" evidence="7">
    <location>
        <begin position="29"/>
        <end position="104"/>
    </location>
</feature>
<evidence type="ECO:0000313" key="8">
    <source>
        <dbReference type="EMBL" id="CAI8015439.1"/>
    </source>
</evidence>
<name>A0AA35RQL2_GEOBA</name>
<dbReference type="PROSITE" id="PS50950">
    <property type="entry name" value="ZF_THAP"/>
    <property type="match status" value="1"/>
</dbReference>
<gene>
    <name evidence="8" type="ORF">GBAR_LOCUS9562</name>
</gene>
<dbReference type="GO" id="GO:0016787">
    <property type="term" value="F:hydrolase activity"/>
    <property type="evidence" value="ECO:0007669"/>
    <property type="project" value="UniProtKB-KW"/>
</dbReference>
<dbReference type="Gene3D" id="2.60.40.180">
    <property type="entry name" value="Transthyretin/hydroxyisourate hydrolase domain"/>
    <property type="match status" value="1"/>
</dbReference>
<dbReference type="EMBL" id="CASHTH010001443">
    <property type="protein sequence ID" value="CAI8015439.1"/>
    <property type="molecule type" value="Genomic_DNA"/>
</dbReference>
<evidence type="ECO:0000256" key="4">
    <source>
        <dbReference type="ARBA" id="ARBA00023125"/>
    </source>
</evidence>
<proteinExistence type="predicted"/>
<dbReference type="InterPro" id="IPR006612">
    <property type="entry name" value="THAP_Znf"/>
</dbReference>
<keyword evidence="2 5" id="KW-0863">Zinc-finger</keyword>
<dbReference type="InterPro" id="IPR036817">
    <property type="entry name" value="Transthyretin/HIU_hydrolase_sf"/>
</dbReference>
<dbReference type="InterPro" id="IPR000895">
    <property type="entry name" value="Transthyretin/HIU_hydrolase"/>
</dbReference>
<dbReference type="InterPro" id="IPR023416">
    <property type="entry name" value="Transthyretin/HIU_hydrolase_d"/>
</dbReference>
<dbReference type="SUPFAM" id="SSF57716">
    <property type="entry name" value="Glucocorticoid receptor-like (DNA-binding domain)"/>
    <property type="match status" value="1"/>
</dbReference>
<feature type="compositionally biased region" description="Basic and acidic residues" evidence="6">
    <location>
        <begin position="285"/>
        <end position="294"/>
    </location>
</feature>
<dbReference type="PANTHER" id="PTHR10395">
    <property type="entry name" value="URICASE AND TRANSTHYRETIN-RELATED"/>
    <property type="match status" value="1"/>
</dbReference>
<evidence type="ECO:0000256" key="5">
    <source>
        <dbReference type="PROSITE-ProRule" id="PRU00309"/>
    </source>
</evidence>
<keyword evidence="1" id="KW-0479">Metal-binding</keyword>
<dbReference type="Pfam" id="PF05485">
    <property type="entry name" value="THAP"/>
    <property type="match status" value="1"/>
</dbReference>
<comment type="caution">
    <text evidence="8">The sequence shown here is derived from an EMBL/GenBank/DDBJ whole genome shotgun (WGS) entry which is preliminary data.</text>
</comment>
<keyword evidence="8" id="KW-0378">Hydrolase</keyword>
<evidence type="ECO:0000256" key="3">
    <source>
        <dbReference type="ARBA" id="ARBA00022833"/>
    </source>
</evidence>
<dbReference type="InterPro" id="IPR038441">
    <property type="entry name" value="THAP_Znf_sf"/>
</dbReference>
<keyword evidence="9" id="KW-1185">Reference proteome</keyword>
<dbReference type="SMART" id="SM00095">
    <property type="entry name" value="TR_THY"/>
    <property type="match status" value="1"/>
</dbReference>
<reference evidence="8" key="1">
    <citation type="submission" date="2023-03" db="EMBL/GenBank/DDBJ databases">
        <authorList>
            <person name="Steffen K."/>
            <person name="Cardenas P."/>
        </authorList>
    </citation>
    <scope>NUCLEOTIDE SEQUENCE</scope>
</reference>
<dbReference type="GO" id="GO:0006144">
    <property type="term" value="P:purine nucleobase metabolic process"/>
    <property type="evidence" value="ECO:0007669"/>
    <property type="project" value="TreeGrafter"/>
</dbReference>
<keyword evidence="3" id="KW-0862">Zinc</keyword>
<dbReference type="PANTHER" id="PTHR10395:SF7">
    <property type="entry name" value="5-HYDROXYISOURATE HYDROLASE"/>
    <property type="match status" value="1"/>
</dbReference>
<protein>
    <submittedName>
        <fullName evidence="8">5-hydroxyisourate hydrolase</fullName>
    </submittedName>
</protein>
<dbReference type="Proteomes" id="UP001174909">
    <property type="component" value="Unassembled WGS sequence"/>
</dbReference>
<dbReference type="GO" id="GO:0003677">
    <property type="term" value="F:DNA binding"/>
    <property type="evidence" value="ECO:0007669"/>
    <property type="project" value="UniProtKB-UniRule"/>
</dbReference>
<dbReference type="Pfam" id="PF00576">
    <property type="entry name" value="Transthyretin"/>
    <property type="match status" value="1"/>
</dbReference>
<evidence type="ECO:0000256" key="6">
    <source>
        <dbReference type="SAM" id="MobiDB-lite"/>
    </source>
</evidence>
<evidence type="ECO:0000313" key="9">
    <source>
        <dbReference type="Proteomes" id="UP001174909"/>
    </source>
</evidence>
<feature type="region of interest" description="Disordered" evidence="6">
    <location>
        <begin position="418"/>
        <end position="440"/>
    </location>
</feature>